<dbReference type="EMBL" id="LLXL01010095">
    <property type="protein sequence ID" value="PKK41028.1"/>
    <property type="molecule type" value="Genomic_DNA"/>
</dbReference>
<accession>A0A2N1KV60</accession>
<evidence type="ECO:0000313" key="1">
    <source>
        <dbReference type="EMBL" id="PKK41028.1"/>
    </source>
</evidence>
<protein>
    <submittedName>
        <fullName evidence="1">Uncharacterized protein</fullName>
    </submittedName>
</protein>
<dbReference type="AlphaFoldDB" id="A0A2N1KV60"/>
<sequence>MFQKRHQMPENPVWKVISKGFRDKNEDKQESLNLTTSERCVKQVLRSGRI</sequence>
<proteinExistence type="predicted"/>
<reference evidence="1 2" key="2">
    <citation type="submission" date="2017-10" db="EMBL/GenBank/DDBJ databases">
        <title>Extensive intraspecific genome diversity in a model arbuscular mycorrhizal fungus.</title>
        <authorList>
            <person name="Chen E.C.H."/>
            <person name="Morin E."/>
            <person name="Baudet D."/>
            <person name="Noel J."/>
            <person name="Ndikumana S."/>
            <person name="Charron P."/>
            <person name="St-Onge C."/>
            <person name="Giorgi J."/>
            <person name="Grigoriev I.V."/>
            <person name="Roux C."/>
            <person name="Martin F.M."/>
            <person name="Corradi N."/>
        </authorList>
    </citation>
    <scope>NUCLEOTIDE SEQUENCE [LARGE SCALE GENOMIC DNA]</scope>
    <source>
        <strain evidence="1 2">C2</strain>
    </source>
</reference>
<evidence type="ECO:0000313" key="2">
    <source>
        <dbReference type="Proteomes" id="UP000233469"/>
    </source>
</evidence>
<name>A0A2N1KV60_9GLOM</name>
<organism evidence="1 2">
    <name type="scientific">Rhizophagus irregularis</name>
    <dbReference type="NCBI Taxonomy" id="588596"/>
    <lineage>
        <taxon>Eukaryota</taxon>
        <taxon>Fungi</taxon>
        <taxon>Fungi incertae sedis</taxon>
        <taxon>Mucoromycota</taxon>
        <taxon>Glomeromycotina</taxon>
        <taxon>Glomeromycetes</taxon>
        <taxon>Glomerales</taxon>
        <taxon>Glomeraceae</taxon>
        <taxon>Rhizophagus</taxon>
    </lineage>
</organism>
<gene>
    <name evidence="1" type="ORF">RhiirC2_805094</name>
</gene>
<comment type="caution">
    <text evidence="1">The sequence shown here is derived from an EMBL/GenBank/DDBJ whole genome shotgun (WGS) entry which is preliminary data.</text>
</comment>
<reference evidence="1 2" key="1">
    <citation type="submission" date="2016-04" db="EMBL/GenBank/DDBJ databases">
        <title>Genome analyses suggest a sexual origin of heterokaryosis in a supposedly ancient asexual fungus.</title>
        <authorList>
            <person name="Ropars J."/>
            <person name="Sedzielewska K."/>
            <person name="Noel J."/>
            <person name="Charron P."/>
            <person name="Farinelli L."/>
            <person name="Marton T."/>
            <person name="Kruger M."/>
            <person name="Pelin A."/>
            <person name="Brachmann A."/>
            <person name="Corradi N."/>
        </authorList>
    </citation>
    <scope>NUCLEOTIDE SEQUENCE [LARGE SCALE GENOMIC DNA]</scope>
    <source>
        <strain evidence="1 2">C2</strain>
    </source>
</reference>
<dbReference type="Proteomes" id="UP000233469">
    <property type="component" value="Unassembled WGS sequence"/>
</dbReference>